<feature type="transmembrane region" description="Helical" evidence="5">
    <location>
        <begin position="20"/>
        <end position="42"/>
    </location>
</feature>
<dbReference type="InterPro" id="IPR020904">
    <property type="entry name" value="Sc_DH/Rdtase_CS"/>
</dbReference>
<dbReference type="InterPro" id="IPR036291">
    <property type="entry name" value="NAD(P)-bd_dom_sf"/>
</dbReference>
<dbReference type="PhylomeDB" id="A0A1B0G1D8"/>
<dbReference type="PROSITE" id="PS00061">
    <property type="entry name" value="ADH_SHORT"/>
    <property type="match status" value="1"/>
</dbReference>
<accession>A0A1B0G1D8</accession>
<keyword evidence="2" id="KW-0560">Oxidoreductase</keyword>
<evidence type="ECO:0008006" key="8">
    <source>
        <dbReference type="Google" id="ProtNLM"/>
    </source>
</evidence>
<evidence type="ECO:0000256" key="1">
    <source>
        <dbReference type="ARBA" id="ARBA00006484"/>
    </source>
</evidence>
<comment type="similarity">
    <text evidence="1 4">Belongs to the short-chain dehydrogenases/reductases (SDR) family.</text>
</comment>
<dbReference type="SUPFAM" id="SSF51735">
    <property type="entry name" value="NAD(P)-binding Rossmann-fold domains"/>
    <property type="match status" value="1"/>
</dbReference>
<evidence type="ECO:0000256" key="4">
    <source>
        <dbReference type="RuleBase" id="RU000363"/>
    </source>
</evidence>
<evidence type="ECO:0000256" key="2">
    <source>
        <dbReference type="ARBA" id="ARBA00023002"/>
    </source>
</evidence>
<dbReference type="PRINTS" id="PR00081">
    <property type="entry name" value="GDHRDH"/>
</dbReference>
<evidence type="ECO:0000313" key="7">
    <source>
        <dbReference type="Proteomes" id="UP000092444"/>
    </source>
</evidence>
<name>A0A1B0G1D8_GLOMM</name>
<evidence type="ECO:0000256" key="5">
    <source>
        <dbReference type="SAM" id="Phobius"/>
    </source>
</evidence>
<organism evidence="6 7">
    <name type="scientific">Glossina morsitans morsitans</name>
    <name type="common">Savannah tsetse fly</name>
    <dbReference type="NCBI Taxonomy" id="37546"/>
    <lineage>
        <taxon>Eukaryota</taxon>
        <taxon>Metazoa</taxon>
        <taxon>Ecdysozoa</taxon>
        <taxon>Arthropoda</taxon>
        <taxon>Hexapoda</taxon>
        <taxon>Insecta</taxon>
        <taxon>Pterygota</taxon>
        <taxon>Neoptera</taxon>
        <taxon>Endopterygota</taxon>
        <taxon>Diptera</taxon>
        <taxon>Brachycera</taxon>
        <taxon>Muscomorpha</taxon>
        <taxon>Hippoboscoidea</taxon>
        <taxon>Glossinidae</taxon>
        <taxon>Glossina</taxon>
    </lineage>
</organism>
<evidence type="ECO:0000313" key="6">
    <source>
        <dbReference type="EnsemblMetazoa" id="GMOY007088-PA"/>
    </source>
</evidence>
<keyword evidence="5" id="KW-0472">Membrane</keyword>
<dbReference type="PANTHER" id="PTHR44196">
    <property type="entry name" value="DEHYDROGENASE/REDUCTASE SDR FAMILY MEMBER 7B"/>
    <property type="match status" value="1"/>
</dbReference>
<proteinExistence type="inferred from homology"/>
<dbReference type="GO" id="GO:0016491">
    <property type="term" value="F:oxidoreductase activity"/>
    <property type="evidence" value="ECO:0007669"/>
    <property type="project" value="UniProtKB-KW"/>
</dbReference>
<sequence length="291" mass="31862">MGYDELAKNSKSITSGNWNVLYWVLGSVCLPVVMPLVLLNLWHRSVIAKKRKYLPGKVVLITGASSGLGEAMAHVFYKAGCKLLLAARRLDELERVKNDLLALEIVGVAYPPSVLQLDLAELNAIPRFAEKAISIHGGVDILINNGGISVRANIINTALDVDLKIMTVNYFGSVALTKAILPSMGKFALPHRSAYSASKHALQAFADSLRAEVSNKNITVTCISPEMDKATAEGMSAEACAERILTAVLRGDKDLIICNVQARIAYYLHFLCPSLYFWIMENRASKLEKEE</sequence>
<dbReference type="PRINTS" id="PR00080">
    <property type="entry name" value="SDRFAMILY"/>
</dbReference>
<dbReference type="AlphaFoldDB" id="A0A1B0G1D8"/>
<dbReference type="EnsemblMetazoa" id="GMOY007088-RA">
    <property type="protein sequence ID" value="GMOY007088-PA"/>
    <property type="gene ID" value="GMOY007088"/>
</dbReference>
<keyword evidence="5" id="KW-1133">Transmembrane helix</keyword>
<protein>
    <recommendedName>
        <fullName evidence="8">Dehydrogenase</fullName>
    </recommendedName>
</protein>
<keyword evidence="5" id="KW-0812">Transmembrane</keyword>
<dbReference type="Proteomes" id="UP000092444">
    <property type="component" value="Unassembled WGS sequence"/>
</dbReference>
<comment type="function">
    <text evidence="3">Putative oxidoreductase.</text>
</comment>
<reference evidence="6" key="1">
    <citation type="submission" date="2020-05" db="UniProtKB">
        <authorList>
            <consortium name="EnsemblMetazoa"/>
        </authorList>
    </citation>
    <scope>IDENTIFICATION</scope>
    <source>
        <strain evidence="6">Yale</strain>
    </source>
</reference>
<evidence type="ECO:0000256" key="3">
    <source>
        <dbReference type="ARBA" id="ARBA00037096"/>
    </source>
</evidence>
<dbReference type="InterPro" id="IPR002347">
    <property type="entry name" value="SDR_fam"/>
</dbReference>
<dbReference type="GO" id="GO:0016020">
    <property type="term" value="C:membrane"/>
    <property type="evidence" value="ECO:0007669"/>
    <property type="project" value="TreeGrafter"/>
</dbReference>
<dbReference type="Pfam" id="PF00106">
    <property type="entry name" value="adh_short"/>
    <property type="match status" value="1"/>
</dbReference>
<dbReference type="Gene3D" id="3.40.50.720">
    <property type="entry name" value="NAD(P)-binding Rossmann-like Domain"/>
    <property type="match status" value="1"/>
</dbReference>
<dbReference type="EMBL" id="CCAG010015766">
    <property type="status" value="NOT_ANNOTATED_CDS"/>
    <property type="molecule type" value="Genomic_DNA"/>
</dbReference>
<dbReference type="VEuPathDB" id="VectorBase:GMOY007088"/>
<keyword evidence="7" id="KW-1185">Reference proteome</keyword>
<dbReference type="PANTHER" id="PTHR44196:SF1">
    <property type="entry name" value="DEHYDROGENASE_REDUCTASE SDR FAMILY MEMBER 7B"/>
    <property type="match status" value="1"/>
</dbReference>
<dbReference type="STRING" id="37546.A0A1B0G1D8"/>